<protein>
    <submittedName>
        <fullName evidence="5">Porin</fullName>
    </submittedName>
</protein>
<keyword evidence="2" id="KW-0813">Transport</keyword>
<evidence type="ECO:0000256" key="2">
    <source>
        <dbReference type="ARBA" id="ARBA00022448"/>
    </source>
</evidence>
<comment type="caution">
    <text evidence="5">The sequence shown here is derived from an EMBL/GenBank/DDBJ whole genome shotgun (WGS) entry which is preliminary data.</text>
</comment>
<feature type="chain" id="PRO_5007299330" evidence="4">
    <location>
        <begin position="17"/>
        <end position="428"/>
    </location>
</feature>
<dbReference type="EMBL" id="LSZO01000192">
    <property type="protein sequence ID" value="KXU35769.1"/>
    <property type="molecule type" value="Genomic_DNA"/>
</dbReference>
<keyword evidence="3 4" id="KW-0732">Signal</keyword>
<dbReference type="GO" id="GO:0015288">
    <property type="term" value="F:porin activity"/>
    <property type="evidence" value="ECO:0007669"/>
    <property type="project" value="TreeGrafter"/>
</dbReference>
<comment type="similarity">
    <text evidence="1">Belongs to the outer membrane porin (Opr) (TC 1.B.25) family.</text>
</comment>
<dbReference type="PANTHER" id="PTHR34596">
    <property type="entry name" value="CHITOPORIN"/>
    <property type="match status" value="1"/>
</dbReference>
<evidence type="ECO:0000256" key="3">
    <source>
        <dbReference type="ARBA" id="ARBA00022729"/>
    </source>
</evidence>
<evidence type="ECO:0000313" key="5">
    <source>
        <dbReference type="EMBL" id="KXU35769.1"/>
    </source>
</evidence>
<reference evidence="5 6" key="1">
    <citation type="submission" date="2016-02" db="EMBL/GenBank/DDBJ databases">
        <authorList>
            <person name="Wen L."/>
            <person name="He K."/>
            <person name="Yang H."/>
        </authorList>
    </citation>
    <scope>NUCLEOTIDE SEQUENCE [LARGE SCALE GENOMIC DNA]</scope>
    <source>
        <strain evidence="5 6">CV58</strain>
    </source>
</reference>
<dbReference type="PANTHER" id="PTHR34596:SF2">
    <property type="entry name" value="CHITOPORIN"/>
    <property type="match status" value="1"/>
</dbReference>
<feature type="signal peptide" evidence="4">
    <location>
        <begin position="1"/>
        <end position="16"/>
    </location>
</feature>
<dbReference type="Pfam" id="PF03573">
    <property type="entry name" value="OprD"/>
    <property type="match status" value="1"/>
</dbReference>
<sequence length="428" mass="47695">MALPLALVGASGFALANQAQSKGFIEDSTLDFLARNIYWYHNRTDGSVDNREWGQGLRLDYRSGYTQGLVGFALEASGYAAIKLDGGRGYSGRANVLVPDTQGTRDEASSAAANIKMRLSATELKYGNNLRPYNPVFAPADARLVPATATGFWLTSHEIKDLELEAGRFTAAKDFNSTNSSDDFYAPYAQATSKTVEFLGGNYQVNKDFSLSLYSSRYKDIWRSHYTNLNYSVPFNESQSVNFDFNFYKTKDQGQKRAGNIDVKAWSLAAAYRIWGHSITLSHQRVNGDQPLDYLGMGPGTYHDSIYLANAGQVADFNGPGERSWGAAYRLNLQEYGVPGLSLYMRYMRGRHVKDTTGKSNPNYNFYSGHGENHWERDMGFAYTVQEGKAKDLSLQVRYGVHRIGSNALSDSSSDQVRVIINFPFNIF</sequence>
<keyword evidence="6" id="KW-1185">Reference proteome</keyword>
<proteinExistence type="inferred from homology"/>
<accession>A0A139SMN6</accession>
<dbReference type="InterPro" id="IPR005318">
    <property type="entry name" value="OM_porin_bac"/>
</dbReference>
<dbReference type="Proteomes" id="UP000072660">
    <property type="component" value="Unassembled WGS sequence"/>
</dbReference>
<dbReference type="InterPro" id="IPR023614">
    <property type="entry name" value="Porin_dom_sf"/>
</dbReference>
<organism evidence="5 6">
    <name type="scientific">Ventosimonas gracilis</name>
    <dbReference type="NCBI Taxonomy" id="1680762"/>
    <lineage>
        <taxon>Bacteria</taxon>
        <taxon>Pseudomonadati</taxon>
        <taxon>Pseudomonadota</taxon>
        <taxon>Gammaproteobacteria</taxon>
        <taxon>Pseudomonadales</taxon>
        <taxon>Ventosimonadaceae</taxon>
        <taxon>Ventosimonas</taxon>
    </lineage>
</organism>
<dbReference type="GO" id="GO:0016020">
    <property type="term" value="C:membrane"/>
    <property type="evidence" value="ECO:0007669"/>
    <property type="project" value="InterPro"/>
</dbReference>
<dbReference type="Gene3D" id="2.40.160.10">
    <property type="entry name" value="Porin"/>
    <property type="match status" value="1"/>
</dbReference>
<gene>
    <name evidence="5" type="ORF">AXE65_06040</name>
</gene>
<evidence type="ECO:0000256" key="4">
    <source>
        <dbReference type="SAM" id="SignalP"/>
    </source>
</evidence>
<evidence type="ECO:0000313" key="6">
    <source>
        <dbReference type="Proteomes" id="UP000072660"/>
    </source>
</evidence>
<name>A0A139SMN6_9GAMM</name>
<evidence type="ECO:0000256" key="1">
    <source>
        <dbReference type="ARBA" id="ARBA00009075"/>
    </source>
</evidence>
<dbReference type="AlphaFoldDB" id="A0A139SMN6"/>